<sequence length="245" mass="28183">MTTQRLRAEWRACFRFILSPHLKRTLRVAPPLAGRLRDWFPGLGMGRLFAWAATLWILNIFVLGPLVLEAFEASGATHRINVNDLPWLQAILWAPLVEELLFRYCLRRPLSLFWVTPSMGVVLVYGLQSWASVLLALTVALLLFISYFSAEPRAWVFRWGRRYHKVFPWVFHLVALAFAAVHLRNYVFGDVQWWVMMILVTPQWLTGLVLGWIRVQRGVGASILLHGLFNAGPLCVAWVALQYAE</sequence>
<feature type="transmembrane region" description="Helical" evidence="1">
    <location>
        <begin position="220"/>
        <end position="241"/>
    </location>
</feature>
<keyword evidence="1" id="KW-1133">Transmembrane helix</keyword>
<keyword evidence="1" id="KW-0472">Membrane</keyword>
<feature type="transmembrane region" description="Helical" evidence="1">
    <location>
        <begin position="48"/>
        <end position="71"/>
    </location>
</feature>
<proteinExistence type="predicted"/>
<keyword evidence="1" id="KW-0812">Transmembrane</keyword>
<feature type="domain" description="CAAX prenyl protease 2/Lysostaphin resistance protein A-like" evidence="2">
    <location>
        <begin position="87"/>
        <end position="231"/>
    </location>
</feature>
<reference evidence="3 4" key="1">
    <citation type="submission" date="2018-03" db="EMBL/GenBank/DDBJ databases">
        <title>Genomic Encyclopedia of Type Strains, Phase III (KMG-III): the genomes of soil and plant-associated and newly described type strains.</title>
        <authorList>
            <person name="Whitman W."/>
        </authorList>
    </citation>
    <scope>NUCLEOTIDE SEQUENCE [LARGE SCALE GENOMIC DNA]</scope>
    <source>
        <strain evidence="3 4">MWH-P2sevCIIIb</strain>
    </source>
</reference>
<dbReference type="AlphaFoldDB" id="A0A2T0XGA6"/>
<name>A0A2T0XGA6_9BURK</name>
<feature type="transmembrane region" description="Helical" evidence="1">
    <location>
        <begin position="133"/>
        <end position="150"/>
    </location>
</feature>
<evidence type="ECO:0000256" key="1">
    <source>
        <dbReference type="SAM" id="Phobius"/>
    </source>
</evidence>
<feature type="transmembrane region" description="Helical" evidence="1">
    <location>
        <begin position="193"/>
        <end position="213"/>
    </location>
</feature>
<accession>A0A2T0XGA6</accession>
<evidence type="ECO:0000313" key="3">
    <source>
        <dbReference type="EMBL" id="PRY97966.1"/>
    </source>
</evidence>
<gene>
    <name evidence="3" type="ORF">BCM14_1680</name>
</gene>
<dbReference type="RefSeq" id="WP_106227538.1">
    <property type="nucleotide sequence ID" value="NZ_PVTV01000013.1"/>
</dbReference>
<dbReference type="InterPro" id="IPR003675">
    <property type="entry name" value="Rce1/LyrA-like_dom"/>
</dbReference>
<protein>
    <submittedName>
        <fullName evidence="3">CAAX prenyl protease-like protein</fullName>
    </submittedName>
</protein>
<comment type="caution">
    <text evidence="3">The sequence shown here is derived from an EMBL/GenBank/DDBJ whole genome shotgun (WGS) entry which is preliminary data.</text>
</comment>
<keyword evidence="4" id="KW-1185">Reference proteome</keyword>
<dbReference type="Pfam" id="PF02517">
    <property type="entry name" value="Rce1-like"/>
    <property type="match status" value="1"/>
</dbReference>
<dbReference type="GO" id="GO:0004175">
    <property type="term" value="F:endopeptidase activity"/>
    <property type="evidence" value="ECO:0007669"/>
    <property type="project" value="UniProtKB-ARBA"/>
</dbReference>
<keyword evidence="3" id="KW-0378">Hydrolase</keyword>
<keyword evidence="3" id="KW-0645">Protease</keyword>
<dbReference type="OrthoDB" id="8521072at2"/>
<evidence type="ECO:0000259" key="2">
    <source>
        <dbReference type="Pfam" id="PF02517"/>
    </source>
</evidence>
<dbReference type="EMBL" id="PVTV01000013">
    <property type="protein sequence ID" value="PRY97966.1"/>
    <property type="molecule type" value="Genomic_DNA"/>
</dbReference>
<feature type="transmembrane region" description="Helical" evidence="1">
    <location>
        <begin position="166"/>
        <end position="187"/>
    </location>
</feature>
<dbReference type="Proteomes" id="UP000238308">
    <property type="component" value="Unassembled WGS sequence"/>
</dbReference>
<evidence type="ECO:0000313" key="4">
    <source>
        <dbReference type="Proteomes" id="UP000238308"/>
    </source>
</evidence>
<dbReference type="GO" id="GO:0080120">
    <property type="term" value="P:CAAX-box protein maturation"/>
    <property type="evidence" value="ECO:0007669"/>
    <property type="project" value="UniProtKB-ARBA"/>
</dbReference>
<organism evidence="3 4">
    <name type="scientific">Jezberella montanilacus</name>
    <dbReference type="NCBI Taxonomy" id="323426"/>
    <lineage>
        <taxon>Bacteria</taxon>
        <taxon>Pseudomonadati</taxon>
        <taxon>Pseudomonadota</taxon>
        <taxon>Betaproteobacteria</taxon>
        <taxon>Burkholderiales</taxon>
        <taxon>Alcaligenaceae</taxon>
        <taxon>Jezberella</taxon>
    </lineage>
</organism>
<dbReference type="GO" id="GO:0006508">
    <property type="term" value="P:proteolysis"/>
    <property type="evidence" value="ECO:0007669"/>
    <property type="project" value="UniProtKB-KW"/>
</dbReference>